<protein>
    <submittedName>
        <fullName evidence="1">MYB transcription factor</fullName>
    </submittedName>
</protein>
<reference evidence="1 2" key="1">
    <citation type="journal article" date="2023" name="Science">
        <title>Complex scaffold remodeling in plant triterpene biosynthesis.</title>
        <authorList>
            <person name="De La Pena R."/>
            <person name="Hodgson H."/>
            <person name="Liu J.C."/>
            <person name="Stephenson M.J."/>
            <person name="Martin A.C."/>
            <person name="Owen C."/>
            <person name="Harkess A."/>
            <person name="Leebens-Mack J."/>
            <person name="Jimenez L.E."/>
            <person name="Osbourn A."/>
            <person name="Sattely E.S."/>
        </authorList>
    </citation>
    <scope>NUCLEOTIDE SEQUENCE [LARGE SCALE GENOMIC DNA]</scope>
    <source>
        <strain evidence="2">cv. JPN11</strain>
        <tissue evidence="1">Leaf</tissue>
    </source>
</reference>
<dbReference type="Proteomes" id="UP001164539">
    <property type="component" value="Chromosome 2"/>
</dbReference>
<dbReference type="EMBL" id="CM051395">
    <property type="protein sequence ID" value="KAJ4724269.1"/>
    <property type="molecule type" value="Genomic_DNA"/>
</dbReference>
<sequence length="340" mass="37712">MRKPDLYTAKNSNSNNNNNNGGSKLRKGLWSPEEDDKLMNYMLNNGQGCWSDVARNAGLQRCGKSCRLRWINYLRPDLKRGAFSPQEEELIIHLHSLLGNRWSQIAARLPGRTDNEIKNFWNSTIKKRLKNLSSSTPSPNASDSSSDQAKENMVTGAAAAGASGFMSMHHQHGITSNNMSMYNMDTSTSSSSSSMVLNHVMIDTLPPMLEHGMNMMMGGTSNGHAHMNTTPCMSQAGVNSIEFNGNFGGEFYVPPLESISIEEKVKSAENYSNDQNRNLSYSNPNFINNTDKADDENIGSGVGNLWQGPGEEIKLGEWNLEDLMKDVPSFPFLDFYSSWS</sequence>
<proteinExistence type="predicted"/>
<organism evidence="1 2">
    <name type="scientific">Melia azedarach</name>
    <name type="common">Chinaberry tree</name>
    <dbReference type="NCBI Taxonomy" id="155640"/>
    <lineage>
        <taxon>Eukaryota</taxon>
        <taxon>Viridiplantae</taxon>
        <taxon>Streptophyta</taxon>
        <taxon>Embryophyta</taxon>
        <taxon>Tracheophyta</taxon>
        <taxon>Spermatophyta</taxon>
        <taxon>Magnoliopsida</taxon>
        <taxon>eudicotyledons</taxon>
        <taxon>Gunneridae</taxon>
        <taxon>Pentapetalae</taxon>
        <taxon>rosids</taxon>
        <taxon>malvids</taxon>
        <taxon>Sapindales</taxon>
        <taxon>Meliaceae</taxon>
        <taxon>Melia</taxon>
    </lineage>
</organism>
<evidence type="ECO:0000313" key="1">
    <source>
        <dbReference type="EMBL" id="KAJ4724269.1"/>
    </source>
</evidence>
<keyword evidence="2" id="KW-1185">Reference proteome</keyword>
<name>A0ACC1YLL7_MELAZ</name>
<comment type="caution">
    <text evidence="1">The sequence shown here is derived from an EMBL/GenBank/DDBJ whole genome shotgun (WGS) entry which is preliminary data.</text>
</comment>
<evidence type="ECO:0000313" key="2">
    <source>
        <dbReference type="Proteomes" id="UP001164539"/>
    </source>
</evidence>
<gene>
    <name evidence="1" type="ORF">OWV82_003277</name>
</gene>
<accession>A0ACC1YLL7</accession>